<evidence type="ECO:0000313" key="3">
    <source>
        <dbReference type="EMBL" id="QDU79849.1"/>
    </source>
</evidence>
<dbReference type="EMBL" id="CP036281">
    <property type="protein sequence ID" value="QDU79849.1"/>
    <property type="molecule type" value="Genomic_DNA"/>
</dbReference>
<dbReference type="RefSeq" id="WP_144994780.1">
    <property type="nucleotide sequence ID" value="NZ_CP036281.1"/>
</dbReference>
<keyword evidence="4" id="KW-1185">Reference proteome</keyword>
<sequence>MNQFWQMIIAILIVIGGAGYLGLKAKKLFRQIRSGGGGSACGTSCSGCSSAKPNESVVSLDFPEPKSNRT</sequence>
<proteinExistence type="predicted"/>
<dbReference type="Proteomes" id="UP000317178">
    <property type="component" value="Chromosome"/>
</dbReference>
<organism evidence="3 4">
    <name type="scientific">Polystyrenella longa</name>
    <dbReference type="NCBI Taxonomy" id="2528007"/>
    <lineage>
        <taxon>Bacteria</taxon>
        <taxon>Pseudomonadati</taxon>
        <taxon>Planctomycetota</taxon>
        <taxon>Planctomycetia</taxon>
        <taxon>Planctomycetales</taxon>
        <taxon>Planctomycetaceae</taxon>
        <taxon>Polystyrenella</taxon>
    </lineage>
</organism>
<gene>
    <name evidence="3" type="ORF">Pla110_15680</name>
</gene>
<dbReference type="Pfam" id="PF12669">
    <property type="entry name" value="FeoB_associated"/>
    <property type="match status" value="1"/>
</dbReference>
<keyword evidence="2" id="KW-1133">Transmembrane helix</keyword>
<feature type="transmembrane region" description="Helical" evidence="2">
    <location>
        <begin position="6"/>
        <end position="23"/>
    </location>
</feature>
<dbReference type="KEGG" id="plon:Pla110_15680"/>
<keyword evidence="2" id="KW-0812">Transmembrane</keyword>
<evidence type="ECO:0000313" key="4">
    <source>
        <dbReference type="Proteomes" id="UP000317178"/>
    </source>
</evidence>
<name>A0A518CKU6_9PLAN</name>
<evidence type="ECO:0000256" key="1">
    <source>
        <dbReference type="SAM" id="MobiDB-lite"/>
    </source>
</evidence>
<keyword evidence="2" id="KW-0472">Membrane</keyword>
<reference evidence="3 4" key="1">
    <citation type="submission" date="2019-02" db="EMBL/GenBank/DDBJ databases">
        <title>Deep-cultivation of Planctomycetes and their phenomic and genomic characterization uncovers novel biology.</title>
        <authorList>
            <person name="Wiegand S."/>
            <person name="Jogler M."/>
            <person name="Boedeker C."/>
            <person name="Pinto D."/>
            <person name="Vollmers J."/>
            <person name="Rivas-Marin E."/>
            <person name="Kohn T."/>
            <person name="Peeters S.H."/>
            <person name="Heuer A."/>
            <person name="Rast P."/>
            <person name="Oberbeckmann S."/>
            <person name="Bunk B."/>
            <person name="Jeske O."/>
            <person name="Meyerdierks A."/>
            <person name="Storesund J.E."/>
            <person name="Kallscheuer N."/>
            <person name="Luecker S."/>
            <person name="Lage O.M."/>
            <person name="Pohl T."/>
            <person name="Merkel B.J."/>
            <person name="Hornburger P."/>
            <person name="Mueller R.-W."/>
            <person name="Bruemmer F."/>
            <person name="Labrenz M."/>
            <person name="Spormann A.M."/>
            <person name="Op den Camp H."/>
            <person name="Overmann J."/>
            <person name="Amann R."/>
            <person name="Jetten M.S.M."/>
            <person name="Mascher T."/>
            <person name="Medema M.H."/>
            <person name="Devos D.P."/>
            <person name="Kaster A.-K."/>
            <person name="Ovreas L."/>
            <person name="Rohde M."/>
            <person name="Galperin M.Y."/>
            <person name="Jogler C."/>
        </authorList>
    </citation>
    <scope>NUCLEOTIDE SEQUENCE [LARGE SCALE GENOMIC DNA]</scope>
    <source>
        <strain evidence="3 4">Pla110</strain>
    </source>
</reference>
<accession>A0A518CKU6</accession>
<evidence type="ECO:0000256" key="2">
    <source>
        <dbReference type="SAM" id="Phobius"/>
    </source>
</evidence>
<protein>
    <submittedName>
        <fullName evidence="3">Virus attachment protein p12 family protein</fullName>
    </submittedName>
</protein>
<feature type="compositionally biased region" description="Low complexity" evidence="1">
    <location>
        <begin position="41"/>
        <end position="51"/>
    </location>
</feature>
<feature type="region of interest" description="Disordered" evidence="1">
    <location>
        <begin position="36"/>
        <end position="70"/>
    </location>
</feature>
<dbReference type="AlphaFoldDB" id="A0A518CKU6"/>